<evidence type="ECO:0000313" key="2">
    <source>
        <dbReference type="Proteomes" id="UP000276215"/>
    </source>
</evidence>
<dbReference type="AlphaFoldDB" id="A0A3N4IZ84"/>
<dbReference type="OrthoDB" id="366390at2759"/>
<name>A0A3N4IZ84_9PEZI</name>
<dbReference type="InterPro" id="IPR036770">
    <property type="entry name" value="Ankyrin_rpt-contain_sf"/>
</dbReference>
<organism evidence="1 2">
    <name type="scientific">Choiromyces venosus 120613-1</name>
    <dbReference type="NCBI Taxonomy" id="1336337"/>
    <lineage>
        <taxon>Eukaryota</taxon>
        <taxon>Fungi</taxon>
        <taxon>Dikarya</taxon>
        <taxon>Ascomycota</taxon>
        <taxon>Pezizomycotina</taxon>
        <taxon>Pezizomycetes</taxon>
        <taxon>Pezizales</taxon>
        <taxon>Tuberaceae</taxon>
        <taxon>Choiromyces</taxon>
    </lineage>
</organism>
<gene>
    <name evidence="1" type="ORF">L873DRAFT_1819888</name>
</gene>
<dbReference type="SUPFAM" id="SSF48403">
    <property type="entry name" value="Ankyrin repeat"/>
    <property type="match status" value="1"/>
</dbReference>
<keyword evidence="2" id="KW-1185">Reference proteome</keyword>
<evidence type="ECO:0000313" key="1">
    <source>
        <dbReference type="EMBL" id="RPA91186.1"/>
    </source>
</evidence>
<sequence>MAVRSGREAAVLLLLERGDSDLNARDLSGATPLELAVQSGYEGIVGLLKAAQTYYSGPTGAGSSTPTGY</sequence>
<reference evidence="1 2" key="1">
    <citation type="journal article" date="2018" name="Nat. Ecol. Evol.">
        <title>Pezizomycetes genomes reveal the molecular basis of ectomycorrhizal truffle lifestyle.</title>
        <authorList>
            <person name="Murat C."/>
            <person name="Payen T."/>
            <person name="Noel B."/>
            <person name="Kuo A."/>
            <person name="Morin E."/>
            <person name="Chen J."/>
            <person name="Kohler A."/>
            <person name="Krizsan K."/>
            <person name="Balestrini R."/>
            <person name="Da Silva C."/>
            <person name="Montanini B."/>
            <person name="Hainaut M."/>
            <person name="Levati E."/>
            <person name="Barry K.W."/>
            <person name="Belfiori B."/>
            <person name="Cichocki N."/>
            <person name="Clum A."/>
            <person name="Dockter R.B."/>
            <person name="Fauchery L."/>
            <person name="Guy J."/>
            <person name="Iotti M."/>
            <person name="Le Tacon F."/>
            <person name="Lindquist E.A."/>
            <person name="Lipzen A."/>
            <person name="Malagnac F."/>
            <person name="Mello A."/>
            <person name="Molinier V."/>
            <person name="Miyauchi S."/>
            <person name="Poulain J."/>
            <person name="Riccioni C."/>
            <person name="Rubini A."/>
            <person name="Sitrit Y."/>
            <person name="Splivallo R."/>
            <person name="Traeger S."/>
            <person name="Wang M."/>
            <person name="Zifcakova L."/>
            <person name="Wipf D."/>
            <person name="Zambonelli A."/>
            <person name="Paolocci F."/>
            <person name="Nowrousian M."/>
            <person name="Ottonello S."/>
            <person name="Baldrian P."/>
            <person name="Spatafora J.W."/>
            <person name="Henrissat B."/>
            <person name="Nagy L.G."/>
            <person name="Aury J.M."/>
            <person name="Wincker P."/>
            <person name="Grigoriev I.V."/>
            <person name="Bonfante P."/>
            <person name="Martin F.M."/>
        </authorList>
    </citation>
    <scope>NUCLEOTIDE SEQUENCE [LARGE SCALE GENOMIC DNA]</scope>
    <source>
        <strain evidence="1 2">120613-1</strain>
    </source>
</reference>
<dbReference type="EMBL" id="ML120503">
    <property type="protein sequence ID" value="RPA91186.1"/>
    <property type="molecule type" value="Genomic_DNA"/>
</dbReference>
<proteinExistence type="predicted"/>
<dbReference type="Gene3D" id="1.25.40.20">
    <property type="entry name" value="Ankyrin repeat-containing domain"/>
    <property type="match status" value="1"/>
</dbReference>
<accession>A0A3N4IZ84</accession>
<protein>
    <submittedName>
        <fullName evidence="1">Uncharacterized protein</fullName>
    </submittedName>
</protein>
<dbReference type="Proteomes" id="UP000276215">
    <property type="component" value="Unassembled WGS sequence"/>
</dbReference>